<gene>
    <name evidence="1" type="ORF">CIHG_08506</name>
</gene>
<dbReference type="AlphaFoldDB" id="A0A0J8RZV0"/>
<dbReference type="EMBL" id="DS017024">
    <property type="protein sequence ID" value="KMU90695.1"/>
    <property type="molecule type" value="Genomic_DNA"/>
</dbReference>
<reference evidence="2" key="1">
    <citation type="journal article" date="2010" name="Genome Res.">
        <title>Population genomic sequencing of Coccidioides fungi reveals recent hybridization and transposon control.</title>
        <authorList>
            <person name="Neafsey D.E."/>
            <person name="Barker B.M."/>
            <person name="Sharpton T.J."/>
            <person name="Stajich J.E."/>
            <person name="Park D.J."/>
            <person name="Whiston E."/>
            <person name="Hung C.-Y."/>
            <person name="McMahan C."/>
            <person name="White J."/>
            <person name="Sykes S."/>
            <person name="Heiman D."/>
            <person name="Young S."/>
            <person name="Zeng Q."/>
            <person name="Abouelleil A."/>
            <person name="Aftuck L."/>
            <person name="Bessette D."/>
            <person name="Brown A."/>
            <person name="FitzGerald M."/>
            <person name="Lui A."/>
            <person name="Macdonald J.P."/>
            <person name="Priest M."/>
            <person name="Orbach M.J."/>
            <person name="Galgiani J.N."/>
            <person name="Kirkland T.N."/>
            <person name="Cole G.T."/>
            <person name="Birren B.W."/>
            <person name="Henn M.R."/>
            <person name="Taylor J.W."/>
            <person name="Rounsley S.D."/>
        </authorList>
    </citation>
    <scope>NUCLEOTIDE SEQUENCE [LARGE SCALE GENOMIC DNA]</scope>
    <source>
        <strain evidence="2">H538.4</strain>
    </source>
</reference>
<dbReference type="Proteomes" id="UP000054563">
    <property type="component" value="Unassembled WGS sequence"/>
</dbReference>
<accession>A0A0J8RZV0</accession>
<dbReference type="VEuPathDB" id="FungiDB:CIHG_08506"/>
<proteinExistence type="predicted"/>
<sequence length="134" mass="14795">MLFLRFPEGLYMAESSERLSHAPLADCTSPRERCIVGPLSTLAGRCGGMGILARDFNLCGGSALAKYISILKDENSETVHYVFTFDVDVVSNASSKLHPLILGGYINGNHDHCARALFPRVRRQKASRVYRHLA</sequence>
<name>A0A0J8RZV0_COCIT</name>
<evidence type="ECO:0000313" key="2">
    <source>
        <dbReference type="Proteomes" id="UP000054563"/>
    </source>
</evidence>
<protein>
    <submittedName>
        <fullName evidence="1">Uncharacterized protein</fullName>
    </submittedName>
</protein>
<evidence type="ECO:0000313" key="1">
    <source>
        <dbReference type="EMBL" id="KMU90695.1"/>
    </source>
</evidence>
<organism evidence="1 2">
    <name type="scientific">Coccidioides immitis H538.4</name>
    <dbReference type="NCBI Taxonomy" id="396776"/>
    <lineage>
        <taxon>Eukaryota</taxon>
        <taxon>Fungi</taxon>
        <taxon>Dikarya</taxon>
        <taxon>Ascomycota</taxon>
        <taxon>Pezizomycotina</taxon>
        <taxon>Eurotiomycetes</taxon>
        <taxon>Eurotiomycetidae</taxon>
        <taxon>Onygenales</taxon>
        <taxon>Onygenaceae</taxon>
        <taxon>Coccidioides</taxon>
    </lineage>
</organism>